<dbReference type="EMBL" id="CM040457">
    <property type="protein sequence ID" value="MCI4377298.1"/>
    <property type="molecule type" value="Genomic_DNA"/>
</dbReference>
<name>A0ACC5WFA5_PANGG</name>
<dbReference type="Proteomes" id="UP000829447">
    <property type="component" value="Linkage Group LG4"/>
</dbReference>
<keyword evidence="2" id="KW-1185">Reference proteome</keyword>
<gene>
    <name evidence="1" type="ORF">PGIGA_G00201870</name>
</gene>
<sequence>MLSELECGICYRLFDTARRCPRQLGCKHSFCESCLLTLAASRSQEPQSGPQIICAFCRHTTPLNEEKVRDNLPVDEDILGRLEEEGVLEERASDAEDEEEPRTETSSQSKQDSSPRTQRGRVWRSIKRLYKKMKGPDRRGCITDAEMRDLALMACYMI</sequence>
<comment type="caution">
    <text evidence="1">The sequence shown here is derived from an EMBL/GenBank/DDBJ whole genome shotgun (WGS) entry which is preliminary data.</text>
</comment>
<protein>
    <submittedName>
        <fullName evidence="1">Uncharacterized protein</fullName>
    </submittedName>
</protein>
<proteinExistence type="predicted"/>
<reference evidence="1 2" key="1">
    <citation type="journal article" date="2022" name="bioRxiv">
        <title>An ancient truncated duplication of the anti-Mullerian hormone receptor type 2 gene is a potential conserved master sex determinant in the Pangasiidae catfish family.</title>
        <authorList>
            <person name="Wen M."/>
            <person name="Pan Q."/>
            <person name="Jouanno E."/>
            <person name="Montfort J."/>
            <person name="Zahm M."/>
            <person name="Cabau C."/>
            <person name="Klopp C."/>
            <person name="Iampietro C."/>
            <person name="Roques C."/>
            <person name="Bouchez O."/>
            <person name="Castinel A."/>
            <person name="Donnadieu C."/>
            <person name="Parrinello H."/>
            <person name="Poncet C."/>
            <person name="Belmonte E."/>
            <person name="Gautier V."/>
            <person name="Avarre J.-C."/>
            <person name="Dugue R."/>
            <person name="Gustiano R."/>
            <person name="Ha T.T.T."/>
            <person name="Campet M."/>
            <person name="Sriphairoj K."/>
            <person name="Ribolli J."/>
            <person name="de Almeida F.L."/>
            <person name="Desvignes T."/>
            <person name="Postlethwait J.H."/>
            <person name="Bucao C.F."/>
            <person name="Robinson-Rechavi M."/>
            <person name="Bobe J."/>
            <person name="Herpin A."/>
            <person name="Guiguen Y."/>
        </authorList>
    </citation>
    <scope>NUCLEOTIDE SEQUENCE [LARGE SCALE GENOMIC DNA]</scope>
    <source>
        <strain evidence="1">YG-Dec2019</strain>
    </source>
</reference>
<accession>A0ACC5WFA5</accession>
<organism evidence="1 2">
    <name type="scientific">Pangasianodon gigas</name>
    <name type="common">Mekong giant catfish</name>
    <name type="synonym">Pangasius gigas</name>
    <dbReference type="NCBI Taxonomy" id="30993"/>
    <lineage>
        <taxon>Eukaryota</taxon>
        <taxon>Metazoa</taxon>
        <taxon>Chordata</taxon>
        <taxon>Craniata</taxon>
        <taxon>Vertebrata</taxon>
        <taxon>Euteleostomi</taxon>
        <taxon>Actinopterygii</taxon>
        <taxon>Neopterygii</taxon>
        <taxon>Teleostei</taxon>
        <taxon>Ostariophysi</taxon>
        <taxon>Siluriformes</taxon>
        <taxon>Pangasiidae</taxon>
        <taxon>Pangasianodon</taxon>
    </lineage>
</organism>
<evidence type="ECO:0000313" key="1">
    <source>
        <dbReference type="EMBL" id="MCI4377298.1"/>
    </source>
</evidence>
<evidence type="ECO:0000313" key="2">
    <source>
        <dbReference type="Proteomes" id="UP000829447"/>
    </source>
</evidence>